<dbReference type="Gene3D" id="3.10.310.10">
    <property type="entry name" value="Diaminopimelate Epimerase, Chain A, domain 1"/>
    <property type="match status" value="2"/>
</dbReference>
<comment type="similarity">
    <text evidence="1">Belongs to the PrpF family.</text>
</comment>
<sequence>MQIPIHAIYIQLADASRMPEMAFVRCEFGNKHCKTIIAHVLITDGQVQETGDFERDGVTFPTTEVWIDFIDPVNSDGDMFPTGKLIDILTVPNVDEFEVNLINAGMPTIFICASDL</sequence>
<evidence type="ECO:0000313" key="3">
    <source>
        <dbReference type="EMBL" id="AZQ93447.1"/>
    </source>
</evidence>
<dbReference type="Pfam" id="PF04303">
    <property type="entry name" value="PrpF"/>
    <property type="match status" value="1"/>
</dbReference>
<evidence type="ECO:0000313" key="4">
    <source>
        <dbReference type="Proteomes" id="UP000280228"/>
    </source>
</evidence>
<accession>A0A3A9NW27</accession>
<gene>
    <name evidence="3" type="ORF">EJK53_2213</name>
</gene>
<reference evidence="3 4" key="1">
    <citation type="submission" date="2018-12" db="EMBL/GenBank/DDBJ databases">
        <title>Persistence of Moraxella catarrhalis in Chronic Obstructive Pulmonary Disease and Regulation of the Hag/MID Adhesin.</title>
        <authorList>
            <person name="Murphy T."/>
            <person name="Zhao X."/>
            <person name="Vyas G."/>
            <person name="Aluvathingal J."/>
            <person name="Nadendla S."/>
            <person name="Tallon L."/>
            <person name="Tettelin H."/>
        </authorList>
    </citation>
    <scope>NUCLEOTIDE SEQUENCE [LARGE SCALE GENOMIC DNA]</scope>
    <source>
        <strain evidence="3 4">46P58B1</strain>
    </source>
</reference>
<dbReference type="RefSeq" id="WP_013108272.1">
    <property type="nucleotide sequence ID" value="NZ_CP034662.1"/>
</dbReference>
<evidence type="ECO:0000256" key="1">
    <source>
        <dbReference type="ARBA" id="ARBA00007673"/>
    </source>
</evidence>
<dbReference type="PANTHER" id="PTHR43709:SF2">
    <property type="entry name" value="DUF453 DOMAIN PROTEIN (AFU_ORTHOLOGUE AFUA_6G00360)"/>
    <property type="match status" value="1"/>
</dbReference>
<proteinExistence type="inferred from homology"/>
<organism evidence="3 4">
    <name type="scientific">Moraxella catarrhalis</name>
    <name type="common">Branhamella catarrhalis</name>
    <dbReference type="NCBI Taxonomy" id="480"/>
    <lineage>
        <taxon>Bacteria</taxon>
        <taxon>Pseudomonadati</taxon>
        <taxon>Pseudomonadota</taxon>
        <taxon>Gammaproteobacteria</taxon>
        <taxon>Moraxellales</taxon>
        <taxon>Moraxellaceae</taxon>
        <taxon>Moraxella</taxon>
    </lineage>
</organism>
<dbReference type="AlphaFoldDB" id="A0A3A9NW27"/>
<evidence type="ECO:0000256" key="2">
    <source>
        <dbReference type="ARBA" id="ARBA00023235"/>
    </source>
</evidence>
<dbReference type="Proteomes" id="UP000280228">
    <property type="component" value="Chromosome"/>
</dbReference>
<dbReference type="InterPro" id="IPR007400">
    <property type="entry name" value="PrpF-like"/>
</dbReference>
<dbReference type="PANTHER" id="PTHR43709">
    <property type="entry name" value="ACONITATE ISOMERASE-RELATED"/>
    <property type="match status" value="1"/>
</dbReference>
<keyword evidence="2" id="KW-0413">Isomerase</keyword>
<dbReference type="GO" id="GO:0016853">
    <property type="term" value="F:isomerase activity"/>
    <property type="evidence" value="ECO:0007669"/>
    <property type="project" value="UniProtKB-KW"/>
</dbReference>
<dbReference type="SUPFAM" id="SSF54506">
    <property type="entry name" value="Diaminopimelate epimerase-like"/>
    <property type="match status" value="2"/>
</dbReference>
<name>A0A3A9NW27_MORCA</name>
<protein>
    <submittedName>
        <fullName evidence="3">PrpF family protein</fullName>
    </submittedName>
</protein>
<dbReference type="EMBL" id="CP034662">
    <property type="protein sequence ID" value="AZQ93447.1"/>
    <property type="molecule type" value="Genomic_DNA"/>
</dbReference>